<evidence type="ECO:0000313" key="3">
    <source>
        <dbReference type="Proteomes" id="UP000644548"/>
    </source>
</evidence>
<sequence>MPSEGLWLKLICGPVVSGVLGPPGVQAVIRSAGRAKKKARFTGGTLGCRVVLRWRRLGTGGLHEGATGEPGRRVKTGMEDGQTLKPARPSGWR</sequence>
<reference evidence="3" key="1">
    <citation type="journal article" date="2019" name="Int. J. Syst. Evol. Microbiol.">
        <title>The Global Catalogue of Microorganisms (GCM) 10K type strain sequencing project: providing services to taxonomists for standard genome sequencing and annotation.</title>
        <authorList>
            <consortium name="The Broad Institute Genomics Platform"/>
            <consortium name="The Broad Institute Genome Sequencing Center for Infectious Disease"/>
            <person name="Wu L."/>
            <person name="Ma J."/>
        </authorList>
    </citation>
    <scope>NUCLEOTIDE SEQUENCE [LARGE SCALE GENOMIC DNA]</scope>
    <source>
        <strain evidence="3">JCM 31405</strain>
    </source>
</reference>
<accession>A0ABQ2RXH0</accession>
<evidence type="ECO:0000256" key="1">
    <source>
        <dbReference type="SAM" id="MobiDB-lite"/>
    </source>
</evidence>
<protein>
    <submittedName>
        <fullName evidence="2">Uncharacterized protein</fullName>
    </submittedName>
</protein>
<dbReference type="EMBL" id="BMQN01000001">
    <property type="protein sequence ID" value="GGR78269.1"/>
    <property type="molecule type" value="Genomic_DNA"/>
</dbReference>
<comment type="caution">
    <text evidence="2">The sequence shown here is derived from an EMBL/GenBank/DDBJ whole genome shotgun (WGS) entry which is preliminary data.</text>
</comment>
<organism evidence="2 3">
    <name type="scientific">Deinococcus sedimenti</name>
    <dbReference type="NCBI Taxonomy" id="1867090"/>
    <lineage>
        <taxon>Bacteria</taxon>
        <taxon>Thermotogati</taxon>
        <taxon>Deinococcota</taxon>
        <taxon>Deinococci</taxon>
        <taxon>Deinococcales</taxon>
        <taxon>Deinococcaceae</taxon>
        <taxon>Deinococcus</taxon>
    </lineage>
</organism>
<evidence type="ECO:0000313" key="2">
    <source>
        <dbReference type="EMBL" id="GGR78269.1"/>
    </source>
</evidence>
<gene>
    <name evidence="2" type="ORF">GCM10008960_01320</name>
</gene>
<name>A0ABQ2RXH0_9DEIO</name>
<dbReference type="Proteomes" id="UP000644548">
    <property type="component" value="Unassembled WGS sequence"/>
</dbReference>
<feature type="region of interest" description="Disordered" evidence="1">
    <location>
        <begin position="61"/>
        <end position="93"/>
    </location>
</feature>
<keyword evidence="3" id="KW-1185">Reference proteome</keyword>
<proteinExistence type="predicted"/>